<accession>A0AAE0GJ91</accession>
<dbReference type="InterPro" id="IPR036279">
    <property type="entry name" value="5-3_exonuclease_C_sf"/>
</dbReference>
<comment type="caution">
    <text evidence="20">The sequence shown here is derived from an EMBL/GenBank/DDBJ whole genome shotgun (WGS) entry which is preliminary data.</text>
</comment>
<dbReference type="Proteomes" id="UP001190700">
    <property type="component" value="Unassembled WGS sequence"/>
</dbReference>
<dbReference type="Gene3D" id="3.40.50.1010">
    <property type="entry name" value="5'-nuclease"/>
    <property type="match status" value="1"/>
</dbReference>
<dbReference type="InterPro" id="IPR006085">
    <property type="entry name" value="XPG_DNA_repair_N"/>
</dbReference>
<keyword evidence="5" id="KW-0540">Nuclease</keyword>
<keyword evidence="7" id="KW-0227">DNA damage</keyword>
<dbReference type="InterPro" id="IPR006086">
    <property type="entry name" value="XPG-I_dom"/>
</dbReference>
<dbReference type="PRINTS" id="PR00853">
    <property type="entry name" value="XPGRADSUPER"/>
</dbReference>
<feature type="compositionally biased region" description="Basic and acidic residues" evidence="17">
    <location>
        <begin position="407"/>
        <end position="420"/>
    </location>
</feature>
<dbReference type="SUPFAM" id="SSF47807">
    <property type="entry name" value="5' to 3' exonuclease, C-terminal subdomain"/>
    <property type="match status" value="1"/>
</dbReference>
<protein>
    <recommendedName>
        <fullName evidence="4">Exonuclease 1</fullName>
    </recommendedName>
</protein>
<keyword evidence="10" id="KW-0269">Exonuclease</keyword>
<feature type="region of interest" description="Disordered" evidence="17">
    <location>
        <begin position="343"/>
        <end position="370"/>
    </location>
</feature>
<dbReference type="InterPro" id="IPR037315">
    <property type="entry name" value="EXO1_H3TH"/>
</dbReference>
<dbReference type="AlphaFoldDB" id="A0AAE0GJ91"/>
<keyword evidence="6" id="KW-0479">Metal-binding</keyword>
<keyword evidence="13" id="KW-0238">DNA-binding</keyword>
<evidence type="ECO:0000256" key="16">
    <source>
        <dbReference type="ARBA" id="ARBA00060210"/>
    </source>
</evidence>
<keyword evidence="21" id="KW-1185">Reference proteome</keyword>
<dbReference type="Pfam" id="PF00752">
    <property type="entry name" value="XPG_N"/>
    <property type="match status" value="1"/>
</dbReference>
<dbReference type="EMBL" id="LGRX02005429">
    <property type="protein sequence ID" value="KAK3278451.1"/>
    <property type="molecule type" value="Genomic_DNA"/>
</dbReference>
<dbReference type="InterPro" id="IPR019974">
    <property type="entry name" value="XPG_CS"/>
</dbReference>
<evidence type="ECO:0000256" key="3">
    <source>
        <dbReference type="ARBA" id="ARBA00010563"/>
    </source>
</evidence>
<evidence type="ECO:0000256" key="6">
    <source>
        <dbReference type="ARBA" id="ARBA00022723"/>
    </source>
</evidence>
<dbReference type="SMART" id="SM00484">
    <property type="entry name" value="XPGI"/>
    <property type="match status" value="1"/>
</dbReference>
<keyword evidence="12" id="KW-0267">Excision nuclease</keyword>
<dbReference type="GO" id="GO:0003677">
    <property type="term" value="F:DNA binding"/>
    <property type="evidence" value="ECO:0007669"/>
    <property type="project" value="UniProtKB-KW"/>
</dbReference>
<dbReference type="PANTHER" id="PTHR11081">
    <property type="entry name" value="FLAP ENDONUCLEASE FAMILY MEMBER"/>
    <property type="match status" value="1"/>
</dbReference>
<dbReference type="FunFam" id="3.40.50.1010:FF:000002">
    <property type="entry name" value="Exonuclease 1, putative"/>
    <property type="match status" value="1"/>
</dbReference>
<dbReference type="CDD" id="cd09908">
    <property type="entry name" value="H3TH_EXO1"/>
    <property type="match status" value="1"/>
</dbReference>
<comment type="similarity">
    <text evidence="3">Belongs to the XPG/RAD2 endonuclease family. EXO1 subfamily.</text>
</comment>
<proteinExistence type="inferred from homology"/>
<comment type="subcellular location">
    <subcellularLocation>
        <location evidence="2">Nucleus</location>
    </subcellularLocation>
</comment>
<organism evidence="20 21">
    <name type="scientific">Cymbomonas tetramitiformis</name>
    <dbReference type="NCBI Taxonomy" id="36881"/>
    <lineage>
        <taxon>Eukaryota</taxon>
        <taxon>Viridiplantae</taxon>
        <taxon>Chlorophyta</taxon>
        <taxon>Pyramimonadophyceae</taxon>
        <taxon>Pyramimonadales</taxon>
        <taxon>Pyramimonadaceae</taxon>
        <taxon>Cymbomonas</taxon>
    </lineage>
</organism>
<dbReference type="PROSITE" id="PS00842">
    <property type="entry name" value="XPG_2"/>
    <property type="match status" value="1"/>
</dbReference>
<evidence type="ECO:0000313" key="20">
    <source>
        <dbReference type="EMBL" id="KAK3278451.1"/>
    </source>
</evidence>
<dbReference type="GO" id="GO:0006281">
    <property type="term" value="P:DNA repair"/>
    <property type="evidence" value="ECO:0007669"/>
    <property type="project" value="UniProtKB-KW"/>
</dbReference>
<name>A0AAE0GJ91_9CHLO</name>
<dbReference type="Pfam" id="PF00867">
    <property type="entry name" value="XPG_I"/>
    <property type="match status" value="1"/>
</dbReference>
<evidence type="ECO:0000256" key="14">
    <source>
        <dbReference type="ARBA" id="ARBA00023204"/>
    </source>
</evidence>
<dbReference type="GO" id="GO:0017108">
    <property type="term" value="F:5'-flap endonuclease activity"/>
    <property type="evidence" value="ECO:0007669"/>
    <property type="project" value="TreeGrafter"/>
</dbReference>
<keyword evidence="15" id="KW-0539">Nucleus</keyword>
<evidence type="ECO:0000256" key="15">
    <source>
        <dbReference type="ARBA" id="ARBA00023242"/>
    </source>
</evidence>
<dbReference type="SUPFAM" id="SSF88723">
    <property type="entry name" value="PIN domain-like"/>
    <property type="match status" value="1"/>
</dbReference>
<evidence type="ECO:0000256" key="12">
    <source>
        <dbReference type="ARBA" id="ARBA00022881"/>
    </source>
</evidence>
<evidence type="ECO:0000256" key="9">
    <source>
        <dbReference type="ARBA" id="ARBA00022801"/>
    </source>
</evidence>
<sequence>MGISGLLPALKAVQRPAVLGDYNGKRAAIDSYCWLHRAAYSCSRELCQGVPTRRHIDYVLNRIALLKRNGVTPVMIFDGGRLPSKAGEENSREKSRNEQREKALAHLRAGNQSAANECFQRAVDITPAVAASVIQALKEEGVECIVAPYEADAQMAYLSRIEYVDLIITEDSDLLAYGAHTILFKLDKLGAGVEIRYQDIMIKDVSFVGFTRDQFLEMCILSGCDYLPSVSGIGVKKAHGYIRRLKTYPKVIRHLRLDGFHVRPGYEDGVREALLTFNHHWVFDPHTRQLTNFLPVPSDVDITSLVGLIGQQHPQSIAEGVATGQLDPFTFQPFQEAAVDQVSKAAPSAPPRRVTPNFKSRPPGTNLPAQRNTMANYFAVAASRMAITKPFAAPKITRSGSTLSEPAGDRLPEPRGDGISRVKSAPAVAAAGSKPTTTSSAPLSGALHLDSKLTLPSAARSAGDAIEEFCFRRAPAAGSGGMSLGCFTLSRDGGDVFRVLQLGGGAAQHRRFQPLRPFRDGHHSGLQRRTESLELREAAFTAPSRHSQEMWSDPPPDAGVQAEPPSALSLLKLAEASATTTSPFFAAIPRPLTSSVDLPEASAEPKQSAPPNGGSDVGSLPLKRKCYANMDHVDEMAEAASEGVGRIAALSWDRFRCNGPSKSAAPKARKQWRISGEKSVVAASFPNDPDQLQQGSCDTATEACNSFLANVLHQGTTEDPLTEAETSAHNLFSAVLTAADQDRHAASKAMTDSIAEEIAADFNESGRDLLTIRAARDGKGGFEEGAPKRQTAGAPPVWRTFCNAVVLAWITFGAFLHLLTSSPPAPPVAVLQV</sequence>
<evidence type="ECO:0000256" key="17">
    <source>
        <dbReference type="SAM" id="MobiDB-lite"/>
    </source>
</evidence>
<evidence type="ECO:0000256" key="8">
    <source>
        <dbReference type="ARBA" id="ARBA00022769"/>
    </source>
</evidence>
<keyword evidence="11" id="KW-0460">Magnesium</keyword>
<dbReference type="CDD" id="cd09857">
    <property type="entry name" value="PIN_EXO1"/>
    <property type="match status" value="1"/>
</dbReference>
<evidence type="ECO:0000256" key="7">
    <source>
        <dbReference type="ARBA" id="ARBA00022763"/>
    </source>
</evidence>
<dbReference type="InterPro" id="IPR029060">
    <property type="entry name" value="PIN-like_dom_sf"/>
</dbReference>
<feature type="region of interest" description="Disordered" evidence="17">
    <location>
        <begin position="82"/>
        <end position="101"/>
    </location>
</feature>
<feature type="region of interest" description="Disordered" evidence="17">
    <location>
        <begin position="542"/>
        <end position="563"/>
    </location>
</feature>
<evidence type="ECO:0000256" key="1">
    <source>
        <dbReference type="ARBA" id="ARBA00001946"/>
    </source>
</evidence>
<evidence type="ECO:0000256" key="5">
    <source>
        <dbReference type="ARBA" id="ARBA00022722"/>
    </source>
</evidence>
<reference evidence="20 21" key="1">
    <citation type="journal article" date="2015" name="Genome Biol. Evol.">
        <title>Comparative Genomics of a Bacterivorous Green Alga Reveals Evolutionary Causalities and Consequences of Phago-Mixotrophic Mode of Nutrition.</title>
        <authorList>
            <person name="Burns J.A."/>
            <person name="Paasch A."/>
            <person name="Narechania A."/>
            <person name="Kim E."/>
        </authorList>
    </citation>
    <scope>NUCLEOTIDE SEQUENCE [LARGE SCALE GENOMIC DNA]</scope>
    <source>
        <strain evidence="20 21">PLY_AMNH</strain>
    </source>
</reference>
<evidence type="ECO:0000256" key="13">
    <source>
        <dbReference type="ARBA" id="ARBA00023125"/>
    </source>
</evidence>
<dbReference type="SMART" id="SM00279">
    <property type="entry name" value="HhH2"/>
    <property type="match status" value="1"/>
</dbReference>
<dbReference type="PANTHER" id="PTHR11081:SF65">
    <property type="entry name" value="DNA DAMAGE-INDUCIBLE PROTEIN DIN7-RELATED"/>
    <property type="match status" value="1"/>
</dbReference>
<feature type="domain" description="XPG N-terminal" evidence="19">
    <location>
        <begin position="1"/>
        <end position="99"/>
    </location>
</feature>
<dbReference type="GO" id="GO:0035312">
    <property type="term" value="F:5'-3' DNA exonuclease activity"/>
    <property type="evidence" value="ECO:0007669"/>
    <property type="project" value="InterPro"/>
</dbReference>
<feature type="compositionally biased region" description="Basic and acidic residues" evidence="17">
    <location>
        <begin position="86"/>
        <end position="101"/>
    </location>
</feature>
<evidence type="ECO:0000256" key="10">
    <source>
        <dbReference type="ARBA" id="ARBA00022839"/>
    </source>
</evidence>
<evidence type="ECO:0000256" key="11">
    <source>
        <dbReference type="ARBA" id="ARBA00022842"/>
    </source>
</evidence>
<dbReference type="GO" id="GO:0005634">
    <property type="term" value="C:nucleus"/>
    <property type="evidence" value="ECO:0007669"/>
    <property type="project" value="UniProtKB-SubCell"/>
</dbReference>
<evidence type="ECO:0000259" key="18">
    <source>
        <dbReference type="SMART" id="SM00484"/>
    </source>
</evidence>
<keyword evidence="8" id="KW-0228">DNA excision</keyword>
<dbReference type="InterPro" id="IPR044752">
    <property type="entry name" value="PIN-like_EXO1"/>
</dbReference>
<comment type="function">
    <text evidence="16">Putative 5'-&gt;3' double-stranded DNA exonuclease which may also contain a cryptic 3'-&gt;5' double-stranded DNA exonuclease activity. May be involved in DNA mismatch repair (MMR).</text>
</comment>
<gene>
    <name evidence="20" type="ORF">CYMTET_13616</name>
</gene>
<dbReference type="Gene3D" id="1.10.150.20">
    <property type="entry name" value="5' to 3' exonuclease, C-terminal subdomain"/>
    <property type="match status" value="1"/>
</dbReference>
<feature type="region of interest" description="Disordered" evidence="17">
    <location>
        <begin position="596"/>
        <end position="620"/>
    </location>
</feature>
<evidence type="ECO:0000313" key="21">
    <source>
        <dbReference type="Proteomes" id="UP001190700"/>
    </source>
</evidence>
<dbReference type="InterPro" id="IPR006084">
    <property type="entry name" value="XPG/Rad2"/>
</dbReference>
<evidence type="ECO:0000256" key="2">
    <source>
        <dbReference type="ARBA" id="ARBA00004123"/>
    </source>
</evidence>
<keyword evidence="9" id="KW-0378">Hydrolase</keyword>
<evidence type="ECO:0000256" key="4">
    <source>
        <dbReference type="ARBA" id="ARBA00020324"/>
    </source>
</evidence>
<keyword evidence="14" id="KW-0234">DNA repair</keyword>
<dbReference type="InterPro" id="IPR008918">
    <property type="entry name" value="HhH2"/>
</dbReference>
<feature type="domain" description="XPG-I" evidence="18">
    <location>
        <begin position="138"/>
        <end position="216"/>
    </location>
</feature>
<dbReference type="GO" id="GO:0046872">
    <property type="term" value="F:metal ion binding"/>
    <property type="evidence" value="ECO:0007669"/>
    <property type="project" value="UniProtKB-KW"/>
</dbReference>
<comment type="cofactor">
    <cofactor evidence="1">
        <name>Mg(2+)</name>
        <dbReference type="ChEBI" id="CHEBI:18420"/>
    </cofactor>
</comment>
<dbReference type="FunFam" id="1.10.150.20:FF:000011">
    <property type="entry name" value="exonuclease 1"/>
    <property type="match status" value="1"/>
</dbReference>
<feature type="region of interest" description="Disordered" evidence="17">
    <location>
        <begin position="397"/>
        <end position="420"/>
    </location>
</feature>
<dbReference type="SMART" id="SM00485">
    <property type="entry name" value="XPGN"/>
    <property type="match status" value="1"/>
</dbReference>
<evidence type="ECO:0000259" key="19">
    <source>
        <dbReference type="SMART" id="SM00485"/>
    </source>
</evidence>